<comment type="caution">
    <text evidence="2">The sequence shown here is derived from an EMBL/GenBank/DDBJ whole genome shotgun (WGS) entry which is preliminary data.</text>
</comment>
<dbReference type="AlphaFoldDB" id="A0A836C358"/>
<dbReference type="EMBL" id="JAEHOE010000014">
    <property type="protein sequence ID" value="KAG2497502.1"/>
    <property type="molecule type" value="Genomic_DNA"/>
</dbReference>
<accession>A0A836C358</accession>
<keyword evidence="3" id="KW-1185">Reference proteome</keyword>
<evidence type="ECO:0000256" key="1">
    <source>
        <dbReference type="SAM" id="MobiDB-lite"/>
    </source>
</evidence>
<name>A0A836C358_9CHLO</name>
<organism evidence="2 3">
    <name type="scientific">Edaphochlamys debaryana</name>
    <dbReference type="NCBI Taxonomy" id="47281"/>
    <lineage>
        <taxon>Eukaryota</taxon>
        <taxon>Viridiplantae</taxon>
        <taxon>Chlorophyta</taxon>
        <taxon>core chlorophytes</taxon>
        <taxon>Chlorophyceae</taxon>
        <taxon>CS clade</taxon>
        <taxon>Chlamydomonadales</taxon>
        <taxon>Chlamydomonadales incertae sedis</taxon>
        <taxon>Edaphochlamys</taxon>
    </lineage>
</organism>
<evidence type="ECO:0000313" key="3">
    <source>
        <dbReference type="Proteomes" id="UP000612055"/>
    </source>
</evidence>
<evidence type="ECO:0000313" key="2">
    <source>
        <dbReference type="EMBL" id="KAG2497502.1"/>
    </source>
</evidence>
<protein>
    <submittedName>
        <fullName evidence="2">Uncharacterized protein</fullName>
    </submittedName>
</protein>
<sequence>MEAFKKPRAAADADFAQAPVSPPWARRIGGIFKMDQAGAAAGAGPTPTRGGQAKRRAVAPAGAATTTAVITAPAAGGPAGIATALPNVTTAAAAAATGAAAGPSTAAAASDLPAMLQLRRDVARAHAAAAAELAATADKTCLWVLKPCCPSGLISCAAEELRTLSTTAHHASAAAAAAAAASAAAVTALPPAETAALASLLEDTQRAAAAAAAAADAVAADAAASAAAVAGALHSVEHRLLVLGPQELLRRAKHALPPATAAALRPVVENTKRAADAAAASAAAVQATVVAVRTELCGRVPAAAIAAAPQPLQGGGGEVEMGMVEAAGGEGGQEPPSAEGGPSAEAAELWEPEAEGQGAGEADGEAKGDPGDDGGGGFDLLGEGTSPTLSTRFKVGQRTVAVFVARTREDVNAAERLLVDPCLNMAAALLSVAAGEASMEEAVGPAVGCLVASFGTNMIASGIYRFEDPEALRLAGGGAEGNTIAWSSEDRLAMSIGLMHGTSNHDFENGIRCGFCVAPPHLVKQVNTELELMCPQTHDDYEYYRGCTVAWFKVAEVKAGLQRVLNLVR</sequence>
<feature type="compositionally biased region" description="Low complexity" evidence="1">
    <location>
        <begin position="327"/>
        <end position="347"/>
    </location>
</feature>
<feature type="region of interest" description="Disordered" evidence="1">
    <location>
        <begin position="327"/>
        <end position="383"/>
    </location>
</feature>
<reference evidence="2" key="1">
    <citation type="journal article" date="2020" name="bioRxiv">
        <title>Comparative genomics of Chlamydomonas.</title>
        <authorList>
            <person name="Craig R.J."/>
            <person name="Hasan A.R."/>
            <person name="Ness R.W."/>
            <person name="Keightley P.D."/>
        </authorList>
    </citation>
    <scope>NUCLEOTIDE SEQUENCE</scope>
    <source>
        <strain evidence="2">CCAP 11/70</strain>
    </source>
</reference>
<gene>
    <name evidence="2" type="ORF">HYH03_004654</name>
</gene>
<dbReference type="Proteomes" id="UP000612055">
    <property type="component" value="Unassembled WGS sequence"/>
</dbReference>
<proteinExistence type="predicted"/>